<comment type="similarity">
    <text evidence="1 8">Belongs to the PDK/BCKDK protein kinase family.</text>
</comment>
<dbReference type="Pfam" id="PF10436">
    <property type="entry name" value="BCDHK_Adom3"/>
    <property type="match status" value="1"/>
</dbReference>
<dbReference type="AlphaFoldDB" id="A0A9P4JET9"/>
<dbReference type="EC" id="2.7.11.-" evidence="8"/>
<evidence type="ECO:0000256" key="5">
    <source>
        <dbReference type="ARBA" id="ARBA00022777"/>
    </source>
</evidence>
<evidence type="ECO:0000256" key="3">
    <source>
        <dbReference type="ARBA" id="ARBA00022679"/>
    </source>
</evidence>
<protein>
    <recommendedName>
        <fullName evidence="8">Protein-serine/threonine kinase</fullName>
        <ecNumber evidence="8">2.7.11.-</ecNumber>
    </recommendedName>
</protein>
<keyword evidence="2" id="KW-0597">Phosphoprotein</keyword>
<dbReference type="GO" id="GO:0005759">
    <property type="term" value="C:mitochondrial matrix"/>
    <property type="evidence" value="ECO:0007669"/>
    <property type="project" value="UniProtKB-SubCell"/>
</dbReference>
<dbReference type="SMART" id="SM00387">
    <property type="entry name" value="HATPase_c"/>
    <property type="match status" value="1"/>
</dbReference>
<sequence>MSQIPRPLSLQSQYFGRWCPLSVRKQSVLPSSRYARRLHTSTVTDDDIARLASLPLHPLTLADLVKHGRPPLSTQQLLSSANFTLSILPARLAHRIRSLRNLPFIVVSNPNISQIHQNYLHSLSTLLPWAEKDIKTLEDEVKFAEVMTDLVQTHSNTISILARGFLESRKYISPKDVTRFLDEHLRARIGTRLIAEQHLALHMSSQPHYDISEEDSSEAPSDFIGVIDTKLRPAKIVQHCEAIVSEICELRYGVRPHVVINGVPDYTFAHIPVHLEYIITELLKNSFRATVENGMEREPIEVTIAPFTQENGSRFESQATVNNSDQGNLDVVSKTFTGHSPPESTLNVDSEHIRPLARSTPGVTIRIRDRGGGIAPENYAHIWDYSFTTFNEDEASSTLGGVSPGIEALNTISGGGGDGVHSLAGLGYGLPLGRAYAEYFGGSIKVQNLYGWGTDVYLRLRGVGKLD</sequence>
<evidence type="ECO:0000256" key="1">
    <source>
        <dbReference type="ARBA" id="ARBA00006155"/>
    </source>
</evidence>
<reference evidence="10" key="1">
    <citation type="journal article" date="2020" name="Stud. Mycol.">
        <title>101 Dothideomycetes genomes: a test case for predicting lifestyles and emergence of pathogens.</title>
        <authorList>
            <person name="Haridas S."/>
            <person name="Albert R."/>
            <person name="Binder M."/>
            <person name="Bloem J."/>
            <person name="Labutti K."/>
            <person name="Salamov A."/>
            <person name="Andreopoulos B."/>
            <person name="Baker S."/>
            <person name="Barry K."/>
            <person name="Bills G."/>
            <person name="Bluhm B."/>
            <person name="Cannon C."/>
            <person name="Castanera R."/>
            <person name="Culley D."/>
            <person name="Daum C."/>
            <person name="Ezra D."/>
            <person name="Gonzalez J."/>
            <person name="Henrissat B."/>
            <person name="Kuo A."/>
            <person name="Liang C."/>
            <person name="Lipzen A."/>
            <person name="Lutzoni F."/>
            <person name="Magnuson J."/>
            <person name="Mondo S."/>
            <person name="Nolan M."/>
            <person name="Ohm R."/>
            <person name="Pangilinan J."/>
            <person name="Park H.-J."/>
            <person name="Ramirez L."/>
            <person name="Alfaro M."/>
            <person name="Sun H."/>
            <person name="Tritt A."/>
            <person name="Yoshinaga Y."/>
            <person name="Zwiers L.-H."/>
            <person name="Turgeon B."/>
            <person name="Goodwin S."/>
            <person name="Spatafora J."/>
            <person name="Crous P."/>
            <person name="Grigoriev I."/>
        </authorList>
    </citation>
    <scope>NUCLEOTIDE SEQUENCE</scope>
    <source>
        <strain evidence="10">ATCC 74209</strain>
    </source>
</reference>
<evidence type="ECO:0000256" key="6">
    <source>
        <dbReference type="ARBA" id="ARBA00022840"/>
    </source>
</evidence>
<dbReference type="PANTHER" id="PTHR11947">
    <property type="entry name" value="PYRUVATE DEHYDROGENASE KINASE"/>
    <property type="match status" value="1"/>
</dbReference>
<comment type="subcellular location">
    <subcellularLocation>
        <location evidence="8">Mitochondrion matrix</location>
    </subcellularLocation>
</comment>
<evidence type="ECO:0000313" key="10">
    <source>
        <dbReference type="EMBL" id="KAF2198106.1"/>
    </source>
</evidence>
<dbReference type="GO" id="GO:0010906">
    <property type="term" value="P:regulation of glucose metabolic process"/>
    <property type="evidence" value="ECO:0007669"/>
    <property type="project" value="TreeGrafter"/>
</dbReference>
<keyword evidence="7 8" id="KW-0496">Mitochondrion</keyword>
<dbReference type="Gene3D" id="3.30.565.10">
    <property type="entry name" value="Histidine kinase-like ATPase, C-terminal domain"/>
    <property type="match status" value="1"/>
</dbReference>
<keyword evidence="11" id="KW-1185">Reference proteome</keyword>
<organism evidence="10 11">
    <name type="scientific">Delitschia confertaspora ATCC 74209</name>
    <dbReference type="NCBI Taxonomy" id="1513339"/>
    <lineage>
        <taxon>Eukaryota</taxon>
        <taxon>Fungi</taxon>
        <taxon>Dikarya</taxon>
        <taxon>Ascomycota</taxon>
        <taxon>Pezizomycotina</taxon>
        <taxon>Dothideomycetes</taxon>
        <taxon>Pleosporomycetidae</taxon>
        <taxon>Pleosporales</taxon>
        <taxon>Delitschiaceae</taxon>
        <taxon>Delitschia</taxon>
    </lineage>
</organism>
<evidence type="ECO:0000256" key="4">
    <source>
        <dbReference type="ARBA" id="ARBA00022741"/>
    </source>
</evidence>
<evidence type="ECO:0000259" key="9">
    <source>
        <dbReference type="SMART" id="SM00387"/>
    </source>
</evidence>
<dbReference type="GO" id="GO:0005524">
    <property type="term" value="F:ATP binding"/>
    <property type="evidence" value="ECO:0007669"/>
    <property type="project" value="UniProtKB-UniRule"/>
</dbReference>
<evidence type="ECO:0000313" key="11">
    <source>
        <dbReference type="Proteomes" id="UP000799536"/>
    </source>
</evidence>
<dbReference type="Proteomes" id="UP000799536">
    <property type="component" value="Unassembled WGS sequence"/>
</dbReference>
<dbReference type="InterPro" id="IPR003594">
    <property type="entry name" value="HATPase_dom"/>
</dbReference>
<keyword evidence="6 8" id="KW-0067">ATP-binding</keyword>
<evidence type="ECO:0000256" key="8">
    <source>
        <dbReference type="RuleBase" id="RU366032"/>
    </source>
</evidence>
<dbReference type="SUPFAM" id="SSF55874">
    <property type="entry name" value="ATPase domain of HSP90 chaperone/DNA topoisomerase II/histidine kinase"/>
    <property type="match status" value="1"/>
</dbReference>
<comment type="caution">
    <text evidence="10">The sequence shown here is derived from an EMBL/GenBank/DDBJ whole genome shotgun (WGS) entry which is preliminary data.</text>
</comment>
<evidence type="ECO:0000256" key="7">
    <source>
        <dbReference type="ARBA" id="ARBA00023128"/>
    </source>
</evidence>
<keyword evidence="5 8" id="KW-0418">Kinase</keyword>
<name>A0A9P4JET9_9PLEO</name>
<dbReference type="PANTHER" id="PTHR11947:SF20">
    <property type="entry name" value="[3-METHYL-2-OXOBUTANOATE DEHYDROGENASE [LIPOAMIDE]] KINASE, MITOCHONDRIAL"/>
    <property type="match status" value="1"/>
</dbReference>
<dbReference type="OrthoDB" id="3264224at2759"/>
<keyword evidence="4 8" id="KW-0547">Nucleotide-binding</keyword>
<dbReference type="GO" id="GO:0004740">
    <property type="term" value="F:pyruvate dehydrogenase (acetyl-transferring) kinase activity"/>
    <property type="evidence" value="ECO:0007669"/>
    <property type="project" value="TreeGrafter"/>
</dbReference>
<gene>
    <name evidence="10" type="ORF">GQ43DRAFT_401642</name>
</gene>
<accession>A0A9P4JET9</accession>
<dbReference type="InterPro" id="IPR036784">
    <property type="entry name" value="AK/P_DHK_N_sf"/>
</dbReference>
<dbReference type="SUPFAM" id="SSF69012">
    <property type="entry name" value="alpha-ketoacid dehydrogenase kinase, N-terminal domain"/>
    <property type="match status" value="1"/>
</dbReference>
<feature type="domain" description="Histidine kinase/HSP90-like ATPase" evidence="9">
    <location>
        <begin position="270"/>
        <end position="464"/>
    </location>
</feature>
<dbReference type="InterPro" id="IPR036890">
    <property type="entry name" value="HATPase_C_sf"/>
</dbReference>
<keyword evidence="10" id="KW-0670">Pyruvate</keyword>
<evidence type="ECO:0000256" key="2">
    <source>
        <dbReference type="ARBA" id="ARBA00022553"/>
    </source>
</evidence>
<proteinExistence type="inferred from homology"/>
<dbReference type="InterPro" id="IPR018955">
    <property type="entry name" value="BCDHK/PDK_N"/>
</dbReference>
<dbReference type="InterPro" id="IPR039028">
    <property type="entry name" value="BCKD/PDK"/>
</dbReference>
<dbReference type="EMBL" id="ML994170">
    <property type="protein sequence ID" value="KAF2198106.1"/>
    <property type="molecule type" value="Genomic_DNA"/>
</dbReference>
<dbReference type="Gene3D" id="1.20.140.20">
    <property type="entry name" value="Alpha-ketoacid/pyruvate dehydrogenase kinase, N-terminal domain"/>
    <property type="match status" value="1"/>
</dbReference>
<keyword evidence="3 8" id="KW-0808">Transferase</keyword>